<feature type="transmembrane region" description="Helical" evidence="8">
    <location>
        <begin position="164"/>
        <end position="184"/>
    </location>
</feature>
<evidence type="ECO:0000313" key="10">
    <source>
        <dbReference type="Proteomes" id="UP001501612"/>
    </source>
</evidence>
<accession>A0ABP5A7E0</accession>
<evidence type="ECO:0000256" key="2">
    <source>
        <dbReference type="ARBA" id="ARBA00022448"/>
    </source>
</evidence>
<keyword evidence="2 6" id="KW-0813">Transport</keyword>
<feature type="transmembrane region" description="Helical" evidence="8">
    <location>
        <begin position="196"/>
        <end position="215"/>
    </location>
</feature>
<evidence type="ECO:0000256" key="7">
    <source>
        <dbReference type="SAM" id="MobiDB-lite"/>
    </source>
</evidence>
<feature type="region of interest" description="Disordered" evidence="7">
    <location>
        <begin position="1"/>
        <end position="38"/>
    </location>
</feature>
<keyword evidence="5 8" id="KW-0472">Membrane</keyword>
<evidence type="ECO:0000256" key="5">
    <source>
        <dbReference type="ARBA" id="ARBA00023136"/>
    </source>
</evidence>
<comment type="similarity">
    <text evidence="6">Belongs to the MIP/aquaporin (TC 1.A.8) family.</text>
</comment>
<dbReference type="Gene3D" id="1.20.1080.10">
    <property type="entry name" value="Glycerol uptake facilitator protein"/>
    <property type="match status" value="1"/>
</dbReference>
<evidence type="ECO:0000313" key="9">
    <source>
        <dbReference type="EMBL" id="GAA1905680.1"/>
    </source>
</evidence>
<evidence type="ECO:0000256" key="6">
    <source>
        <dbReference type="RuleBase" id="RU000477"/>
    </source>
</evidence>
<feature type="transmembrane region" description="Helical" evidence="8">
    <location>
        <begin position="119"/>
        <end position="139"/>
    </location>
</feature>
<reference evidence="10" key="1">
    <citation type="journal article" date="2019" name="Int. J. Syst. Evol. Microbiol.">
        <title>The Global Catalogue of Microorganisms (GCM) 10K type strain sequencing project: providing services to taxonomists for standard genome sequencing and annotation.</title>
        <authorList>
            <consortium name="The Broad Institute Genomics Platform"/>
            <consortium name="The Broad Institute Genome Sequencing Center for Infectious Disease"/>
            <person name="Wu L."/>
            <person name="Ma J."/>
        </authorList>
    </citation>
    <scope>NUCLEOTIDE SEQUENCE [LARGE SCALE GENOMIC DNA]</scope>
    <source>
        <strain evidence="10">JCM 14046</strain>
    </source>
</reference>
<dbReference type="InterPro" id="IPR023271">
    <property type="entry name" value="Aquaporin-like"/>
</dbReference>
<evidence type="ECO:0000256" key="8">
    <source>
        <dbReference type="SAM" id="Phobius"/>
    </source>
</evidence>
<keyword evidence="10" id="KW-1185">Reference proteome</keyword>
<dbReference type="SUPFAM" id="SSF81338">
    <property type="entry name" value="Aquaporin-like"/>
    <property type="match status" value="1"/>
</dbReference>
<feature type="compositionally biased region" description="Basic and acidic residues" evidence="7">
    <location>
        <begin position="22"/>
        <end position="33"/>
    </location>
</feature>
<proteinExistence type="inferred from homology"/>
<dbReference type="EMBL" id="BAAAMY010000001">
    <property type="protein sequence ID" value="GAA1905680.1"/>
    <property type="molecule type" value="Genomic_DNA"/>
</dbReference>
<dbReference type="PRINTS" id="PR00783">
    <property type="entry name" value="MINTRINSICP"/>
</dbReference>
<comment type="subcellular location">
    <subcellularLocation>
        <location evidence="1">Membrane</location>
        <topology evidence="1">Multi-pass membrane protein</topology>
    </subcellularLocation>
</comment>
<dbReference type="CDD" id="cd00333">
    <property type="entry name" value="MIP"/>
    <property type="match status" value="1"/>
</dbReference>
<protein>
    <submittedName>
        <fullName evidence="9">Aquaporin Z</fullName>
    </submittedName>
</protein>
<keyword evidence="4 8" id="KW-1133">Transmembrane helix</keyword>
<comment type="caution">
    <text evidence="9">The sequence shown here is derived from an EMBL/GenBank/DDBJ whole genome shotgun (WGS) entry which is preliminary data.</text>
</comment>
<organism evidence="9 10">
    <name type="scientific">Nocardioides lentus</name>
    <dbReference type="NCBI Taxonomy" id="338077"/>
    <lineage>
        <taxon>Bacteria</taxon>
        <taxon>Bacillati</taxon>
        <taxon>Actinomycetota</taxon>
        <taxon>Actinomycetes</taxon>
        <taxon>Propionibacteriales</taxon>
        <taxon>Nocardioidaceae</taxon>
        <taxon>Nocardioides</taxon>
    </lineage>
</organism>
<dbReference type="InterPro" id="IPR000425">
    <property type="entry name" value="MIP"/>
</dbReference>
<sequence>MPIRGSRATNLRIAPERPGPARSEDHQMSRDTASRPVTPTLVHRSAAEAVGTFWLVLLGCGTAVLAGDQVGFAGVALAFGLSVVTMAYAVGHVSGGHFNPAVTAGLAAAGRFAWKDLPAYVVAQVAGGSAAAGVLYVIASGRPGFSLAGGFATNGYGDLSPTGYGLAAVLVAEVVLTAGFLYVILGATHHRAPVGFAPLAIGLALTAIHLVSIPVSNTSVNPARSLAVAWFDPAALGQVWVFLAAPTVGALLAGVTFAVVTGVRRAGEDVDGAVESDPRR</sequence>
<dbReference type="InterPro" id="IPR034294">
    <property type="entry name" value="Aquaporin_transptr"/>
</dbReference>
<feature type="transmembrane region" description="Helical" evidence="8">
    <location>
        <begin position="72"/>
        <end position="90"/>
    </location>
</feature>
<feature type="transmembrane region" description="Helical" evidence="8">
    <location>
        <begin position="45"/>
        <end position="66"/>
    </location>
</feature>
<evidence type="ECO:0000256" key="3">
    <source>
        <dbReference type="ARBA" id="ARBA00022692"/>
    </source>
</evidence>
<dbReference type="PANTHER" id="PTHR45724:SF13">
    <property type="entry name" value="AQUAPORIN NIP1-1-RELATED"/>
    <property type="match status" value="1"/>
</dbReference>
<dbReference type="Pfam" id="PF00230">
    <property type="entry name" value="MIP"/>
    <property type="match status" value="1"/>
</dbReference>
<evidence type="ECO:0000256" key="4">
    <source>
        <dbReference type="ARBA" id="ARBA00022989"/>
    </source>
</evidence>
<dbReference type="PANTHER" id="PTHR45724">
    <property type="entry name" value="AQUAPORIN NIP2-1"/>
    <property type="match status" value="1"/>
</dbReference>
<dbReference type="NCBIfam" id="NF003838">
    <property type="entry name" value="PRK05420.1"/>
    <property type="match status" value="1"/>
</dbReference>
<gene>
    <name evidence="9" type="primary">aqpZ</name>
    <name evidence="9" type="ORF">GCM10009737_03100</name>
</gene>
<dbReference type="Proteomes" id="UP001501612">
    <property type="component" value="Unassembled WGS sequence"/>
</dbReference>
<evidence type="ECO:0000256" key="1">
    <source>
        <dbReference type="ARBA" id="ARBA00004141"/>
    </source>
</evidence>
<name>A0ABP5A7E0_9ACTN</name>
<keyword evidence="3 6" id="KW-0812">Transmembrane</keyword>
<feature type="transmembrane region" description="Helical" evidence="8">
    <location>
        <begin position="235"/>
        <end position="260"/>
    </location>
</feature>